<dbReference type="Proteomes" id="UP000238375">
    <property type="component" value="Unassembled WGS sequence"/>
</dbReference>
<reference evidence="1 2" key="1">
    <citation type="submission" date="2018-03" db="EMBL/GenBank/DDBJ databases">
        <title>Genomic Encyclopedia of Archaeal and Bacterial Type Strains, Phase II (KMG-II): from individual species to whole genera.</title>
        <authorList>
            <person name="Goeker M."/>
        </authorList>
    </citation>
    <scope>NUCLEOTIDE SEQUENCE [LARGE SCALE GENOMIC DNA]</scope>
    <source>
        <strain evidence="1 2">DSM 28354</strain>
    </source>
</reference>
<keyword evidence="2" id="KW-1185">Reference proteome</keyword>
<evidence type="ECO:0000313" key="1">
    <source>
        <dbReference type="EMBL" id="PRY40856.1"/>
    </source>
</evidence>
<evidence type="ECO:0000313" key="2">
    <source>
        <dbReference type="Proteomes" id="UP000238375"/>
    </source>
</evidence>
<dbReference type="Gene3D" id="3.30.2310.20">
    <property type="entry name" value="RelE-like"/>
    <property type="match status" value="1"/>
</dbReference>
<dbReference type="InterPro" id="IPR035093">
    <property type="entry name" value="RelE/ParE_toxin_dom_sf"/>
</dbReference>
<dbReference type="EMBL" id="PVTE01000006">
    <property type="protein sequence ID" value="PRY40856.1"/>
    <property type="molecule type" value="Genomic_DNA"/>
</dbReference>
<comment type="caution">
    <text evidence="1">The sequence shown here is derived from an EMBL/GenBank/DDBJ whole genome shotgun (WGS) entry which is preliminary data.</text>
</comment>
<dbReference type="InterPro" id="IPR007711">
    <property type="entry name" value="HigB-1"/>
</dbReference>
<dbReference type="SUPFAM" id="SSF143011">
    <property type="entry name" value="RelE-like"/>
    <property type="match status" value="1"/>
</dbReference>
<organism evidence="1 2">
    <name type="scientific">Spirosoma oryzae</name>
    <dbReference type="NCBI Taxonomy" id="1469603"/>
    <lineage>
        <taxon>Bacteria</taxon>
        <taxon>Pseudomonadati</taxon>
        <taxon>Bacteroidota</taxon>
        <taxon>Cytophagia</taxon>
        <taxon>Cytophagales</taxon>
        <taxon>Cytophagaceae</taxon>
        <taxon>Spirosoma</taxon>
    </lineage>
</organism>
<gene>
    <name evidence="1" type="ORF">CLV58_10639</name>
</gene>
<dbReference type="OrthoDB" id="9801102at2"/>
<name>A0A2T0T5A9_9BACT</name>
<dbReference type="Pfam" id="PF05015">
    <property type="entry name" value="HigB-like_toxin"/>
    <property type="match status" value="1"/>
</dbReference>
<dbReference type="AlphaFoldDB" id="A0A2T0T5A9"/>
<proteinExistence type="predicted"/>
<sequence length="99" mass="11616">MTIRFATQQLEDWFVGDYQGKQPFSEAVLKAYQKTIRKLDAADSLAILRQNKSLNFHPLKRDLEGKYAVRVNMQYRIILSIDDEGEIQILLIEQLTDYH</sequence>
<protein>
    <submittedName>
        <fullName evidence="1">Plasmid maintenance system killer protein</fullName>
    </submittedName>
</protein>
<accession>A0A2T0T5A9</accession>
<dbReference type="RefSeq" id="WP_106137296.1">
    <property type="nucleotide sequence ID" value="NZ_PVTE01000006.1"/>
</dbReference>